<dbReference type="AlphaFoldDB" id="A0AAV5IXE2"/>
<reference evidence="2 3" key="1">
    <citation type="journal article" date="2021" name="Commun. Biol.">
        <title>The genome of Shorea leprosula (Dipterocarpaceae) highlights the ecological relevance of drought in aseasonal tropical rainforests.</title>
        <authorList>
            <person name="Ng K.K.S."/>
            <person name="Kobayashi M.J."/>
            <person name="Fawcett J.A."/>
            <person name="Hatakeyama M."/>
            <person name="Paape T."/>
            <person name="Ng C.H."/>
            <person name="Ang C.C."/>
            <person name="Tnah L.H."/>
            <person name="Lee C.T."/>
            <person name="Nishiyama T."/>
            <person name="Sese J."/>
            <person name="O'Brien M.J."/>
            <person name="Copetti D."/>
            <person name="Mohd Noor M.I."/>
            <person name="Ong R.C."/>
            <person name="Putra M."/>
            <person name="Sireger I.Z."/>
            <person name="Indrioko S."/>
            <person name="Kosugi Y."/>
            <person name="Izuno A."/>
            <person name="Isagi Y."/>
            <person name="Lee S.L."/>
            <person name="Shimizu K.K."/>
        </authorList>
    </citation>
    <scope>NUCLEOTIDE SEQUENCE [LARGE SCALE GENOMIC DNA]</scope>
    <source>
        <strain evidence="2">214</strain>
    </source>
</reference>
<feature type="region of interest" description="Disordered" evidence="1">
    <location>
        <begin position="664"/>
        <end position="687"/>
    </location>
</feature>
<organism evidence="2 3">
    <name type="scientific">Rubroshorea leprosula</name>
    <dbReference type="NCBI Taxonomy" id="152421"/>
    <lineage>
        <taxon>Eukaryota</taxon>
        <taxon>Viridiplantae</taxon>
        <taxon>Streptophyta</taxon>
        <taxon>Embryophyta</taxon>
        <taxon>Tracheophyta</taxon>
        <taxon>Spermatophyta</taxon>
        <taxon>Magnoliopsida</taxon>
        <taxon>eudicotyledons</taxon>
        <taxon>Gunneridae</taxon>
        <taxon>Pentapetalae</taxon>
        <taxon>rosids</taxon>
        <taxon>malvids</taxon>
        <taxon>Malvales</taxon>
        <taxon>Dipterocarpaceae</taxon>
        <taxon>Rubroshorea</taxon>
    </lineage>
</organism>
<accession>A0AAV5IXE2</accession>
<feature type="region of interest" description="Disordered" evidence="1">
    <location>
        <begin position="528"/>
        <end position="574"/>
    </location>
</feature>
<dbReference type="PANTHER" id="PTHR36756">
    <property type="entry name" value="EXPRESSED PROTEIN"/>
    <property type="match status" value="1"/>
</dbReference>
<feature type="region of interest" description="Disordered" evidence="1">
    <location>
        <begin position="179"/>
        <end position="203"/>
    </location>
</feature>
<feature type="compositionally biased region" description="Polar residues" evidence="1">
    <location>
        <begin position="188"/>
        <end position="203"/>
    </location>
</feature>
<dbReference type="PANTHER" id="PTHR36756:SF1">
    <property type="entry name" value="EXPRESSED PROTEIN"/>
    <property type="match status" value="1"/>
</dbReference>
<proteinExistence type="predicted"/>
<gene>
    <name evidence="2" type="ORF">SLEP1_g16603</name>
</gene>
<feature type="region of interest" description="Disordered" evidence="1">
    <location>
        <begin position="1"/>
        <end position="134"/>
    </location>
</feature>
<name>A0AAV5IXE2_9ROSI</name>
<evidence type="ECO:0000313" key="3">
    <source>
        <dbReference type="Proteomes" id="UP001054252"/>
    </source>
</evidence>
<feature type="compositionally biased region" description="Low complexity" evidence="1">
    <location>
        <begin position="671"/>
        <end position="682"/>
    </location>
</feature>
<sequence length="719" mass="77760">MFKSLFSLDVPKQTIQHNKNEEDNSTSSTPLSSRSRRRLPSWIPGVSAAEQVRKSDNGDKNDTVKVEGHVISRSKAKRKPGKAELPQEKEAFVASSDELSKPTKRWKRKFNGQDAESEGTGSGGSKDIEFPSPIDDGSKLTVNVAVKYVKADKDVERPKSSNLDCELERHFPATASYRNESEGCLKDSNGTQSSPTHEAASNNSTVCLANEHSSVNTSRTGDPVQDMLDLNALVGIVKKGHLPSPYTGWGALLCKNIPHSIIKFSFPLCFWIPTLALDLPIASIELVIVEIIIANLCSSATISLRLIQDFLLLLLDAPTVFSASVVVELPLHSADLFDPDLFLFLLFPSNKVLPIFTKGVVGLSISGASSAIAGKAITSTLQGLSLSLFGQLHNPTLLKSSAASTPENLEFRAVLHHEVADGAATVKGYKKLEEMVRRFQIPRTILIRAGTPNERACSVSRTGWVPVYVDHFDAGVMSSLLERQRQRAQGSKGGAPGLAPNVNPALTSGHLLHRGAVRSTEVLARRRGRVPSRGLSRHPPALGAAAARPAGVHQAPAREVAEAAPTSSSVGGPRIAYPEGFSYARTECQTAMLQGMQNFVPPADRLRAKGHVQQHRGHAALIKLMDAFSYTVALFECEQGARAQNHELQKSCKQLATEKASLTDEVSRLQSSEMADRAASAESRADELARKVDELKEELVRAQVEKESGIQAAKEELGP</sequence>
<evidence type="ECO:0000256" key="1">
    <source>
        <dbReference type="SAM" id="MobiDB-lite"/>
    </source>
</evidence>
<evidence type="ECO:0000313" key="2">
    <source>
        <dbReference type="EMBL" id="GKV04451.1"/>
    </source>
</evidence>
<feature type="compositionally biased region" description="Basic and acidic residues" evidence="1">
    <location>
        <begin position="51"/>
        <end position="70"/>
    </location>
</feature>
<comment type="caution">
    <text evidence="2">The sequence shown here is derived from an EMBL/GenBank/DDBJ whole genome shotgun (WGS) entry which is preliminary data.</text>
</comment>
<dbReference type="Proteomes" id="UP001054252">
    <property type="component" value="Unassembled WGS sequence"/>
</dbReference>
<feature type="compositionally biased region" description="Basic and acidic residues" evidence="1">
    <location>
        <begin position="81"/>
        <end position="91"/>
    </location>
</feature>
<feature type="compositionally biased region" description="Low complexity" evidence="1">
    <location>
        <begin position="537"/>
        <end position="557"/>
    </location>
</feature>
<protein>
    <submittedName>
        <fullName evidence="2">Uncharacterized protein</fullName>
    </submittedName>
</protein>
<keyword evidence="3" id="KW-1185">Reference proteome</keyword>
<dbReference type="EMBL" id="BPVZ01000022">
    <property type="protein sequence ID" value="GKV04451.1"/>
    <property type="molecule type" value="Genomic_DNA"/>
</dbReference>